<organism evidence="4">
    <name type="scientific">freshwater metagenome</name>
    <dbReference type="NCBI Taxonomy" id="449393"/>
    <lineage>
        <taxon>unclassified sequences</taxon>
        <taxon>metagenomes</taxon>
        <taxon>ecological metagenomes</taxon>
    </lineage>
</organism>
<dbReference type="Gene3D" id="3.40.710.10">
    <property type="entry name" value="DD-peptidase/beta-lactamase superfamily"/>
    <property type="match status" value="2"/>
</dbReference>
<dbReference type="EMBL" id="CAFAZY010000105">
    <property type="protein sequence ID" value="CAB4843776.1"/>
    <property type="molecule type" value="Genomic_DNA"/>
</dbReference>
<evidence type="ECO:0000313" key="5">
    <source>
        <dbReference type="EMBL" id="CAB5053545.1"/>
    </source>
</evidence>
<dbReference type="EMBL" id="CAFBQE010000104">
    <property type="protein sequence ID" value="CAB5053545.1"/>
    <property type="molecule type" value="Genomic_DNA"/>
</dbReference>
<accession>A0A6J7SP47</accession>
<protein>
    <submittedName>
        <fullName evidence="4">Unannotated protein</fullName>
    </submittedName>
</protein>
<dbReference type="PANTHER" id="PTHR30023">
    <property type="entry name" value="D-ALANYL-D-ALANINE CARBOXYPEPTIDASE"/>
    <property type="match status" value="1"/>
</dbReference>
<evidence type="ECO:0000256" key="2">
    <source>
        <dbReference type="ARBA" id="ARBA00022801"/>
    </source>
</evidence>
<dbReference type="InterPro" id="IPR000667">
    <property type="entry name" value="Peptidase_S13"/>
</dbReference>
<dbReference type="PANTHER" id="PTHR30023:SF0">
    <property type="entry name" value="PENICILLIN-SENSITIVE CARBOXYPEPTIDASE A"/>
    <property type="match status" value="1"/>
</dbReference>
<evidence type="ECO:0000313" key="4">
    <source>
        <dbReference type="EMBL" id="CAB5042008.1"/>
    </source>
</evidence>
<dbReference type="Pfam" id="PF02113">
    <property type="entry name" value="Peptidase_S13"/>
    <property type="match status" value="2"/>
</dbReference>
<comment type="similarity">
    <text evidence="1">Belongs to the peptidase S13 family.</text>
</comment>
<evidence type="ECO:0000256" key="1">
    <source>
        <dbReference type="ARBA" id="ARBA00006096"/>
    </source>
</evidence>
<dbReference type="PRINTS" id="PR00922">
    <property type="entry name" value="DADACBPTASE3"/>
</dbReference>
<reference evidence="4" key="1">
    <citation type="submission" date="2020-05" db="EMBL/GenBank/DDBJ databases">
        <authorList>
            <person name="Chiriac C."/>
            <person name="Salcher M."/>
            <person name="Ghai R."/>
            <person name="Kavagutti S V."/>
        </authorList>
    </citation>
    <scope>NUCLEOTIDE SEQUENCE</scope>
</reference>
<dbReference type="InterPro" id="IPR012338">
    <property type="entry name" value="Beta-lactam/transpept-like"/>
</dbReference>
<dbReference type="AlphaFoldDB" id="A0A6J7SP47"/>
<gene>
    <name evidence="3" type="ORF">UFOPK3255_00789</name>
    <name evidence="4" type="ORF">UFOPK4248_00545</name>
    <name evidence="5" type="ORF">UFOPK4284_01120</name>
</gene>
<name>A0A6J7SP47_9ZZZZ</name>
<dbReference type="GO" id="GO:0006508">
    <property type="term" value="P:proteolysis"/>
    <property type="evidence" value="ECO:0007669"/>
    <property type="project" value="InterPro"/>
</dbReference>
<dbReference type="GO" id="GO:0004185">
    <property type="term" value="F:serine-type carboxypeptidase activity"/>
    <property type="evidence" value="ECO:0007669"/>
    <property type="project" value="InterPro"/>
</dbReference>
<dbReference type="EMBL" id="CAFBQB010000055">
    <property type="protein sequence ID" value="CAB5042008.1"/>
    <property type="molecule type" value="Genomic_DNA"/>
</dbReference>
<dbReference type="GO" id="GO:0000270">
    <property type="term" value="P:peptidoglycan metabolic process"/>
    <property type="evidence" value="ECO:0007669"/>
    <property type="project" value="TreeGrafter"/>
</dbReference>
<dbReference type="SUPFAM" id="SSF56601">
    <property type="entry name" value="beta-lactamase/transpeptidase-like"/>
    <property type="match status" value="1"/>
</dbReference>
<proteinExistence type="inferred from homology"/>
<evidence type="ECO:0000313" key="3">
    <source>
        <dbReference type="EMBL" id="CAB4843776.1"/>
    </source>
</evidence>
<keyword evidence="2" id="KW-0378">Hydrolase</keyword>
<sequence length="391" mass="41872">MRSKLGISLLAVVVALSVTPARAALSAASIPAAFDELLNSRALSNPAMILIDGTTGDVVYERNSYSQRKPASVMKLLAGVATLTYLDPQSSFTTNISLGLEDRTLVIQGSYDPWISLNHSVARKMKRESLPYLAFNSMSAIKKANHGSLKKITVLYSGLYSQDVANLKSFWAKRGFKPKMKVVSGDDASLNAASPIVSDTSPSLDKILDFTLKWSDNALADRLARLSSRAAGNAFNAAGVSETFTQILTSFEIDASKLVVIDASGLSKENRVTAQILGQLLFKVRKDEKYNLLYTSLPVGGVSGTLRSRFLTTAPNAIGLVRAKTGTLNGTVTLAGYVESTDREYVFVTLADEIPRGASAEKKARAAIDRLLGRIAAPNIPTVISEVAPPP</sequence>